<name>A0A3S2VBC5_9HYPH</name>
<keyword evidence="4" id="KW-1185">Reference proteome</keyword>
<evidence type="ECO:0000256" key="2">
    <source>
        <dbReference type="SAM" id="SignalP"/>
    </source>
</evidence>
<reference evidence="3 4" key="1">
    <citation type="submission" date="2019-01" db="EMBL/GenBank/DDBJ databases">
        <authorList>
            <person name="Chen W.-M."/>
        </authorList>
    </citation>
    <scope>NUCLEOTIDE SEQUENCE [LARGE SCALE GENOMIC DNA]</scope>
    <source>
        <strain evidence="3 4">TER-1</strain>
    </source>
</reference>
<accession>A0A3S2VBC5</accession>
<evidence type="ECO:0000256" key="1">
    <source>
        <dbReference type="SAM" id="MobiDB-lite"/>
    </source>
</evidence>
<proteinExistence type="predicted"/>
<dbReference type="EMBL" id="SACP01000008">
    <property type="protein sequence ID" value="RVU18705.1"/>
    <property type="molecule type" value="Genomic_DNA"/>
</dbReference>
<evidence type="ECO:0008006" key="5">
    <source>
        <dbReference type="Google" id="ProtNLM"/>
    </source>
</evidence>
<feature type="signal peptide" evidence="2">
    <location>
        <begin position="1"/>
        <end position="26"/>
    </location>
</feature>
<sequence>MPHVPSRLAALSLAAALAAVAPAALAQTPPGEIKGQDVMGDKSRSATDGWVQAPIPREDSAAKDAPNPGGQSVSQNRDRPVPNAPTSYPAGQEPQQPLPHRTPGPSGQNPDAPAKK</sequence>
<feature type="region of interest" description="Disordered" evidence="1">
    <location>
        <begin position="24"/>
        <end position="116"/>
    </location>
</feature>
<dbReference type="OrthoDB" id="7995930at2"/>
<evidence type="ECO:0000313" key="4">
    <source>
        <dbReference type="Proteomes" id="UP000286997"/>
    </source>
</evidence>
<comment type="caution">
    <text evidence="3">The sequence shown here is derived from an EMBL/GenBank/DDBJ whole genome shotgun (WGS) entry which is preliminary data.</text>
</comment>
<organism evidence="3 4">
    <name type="scientific">Methylobacterium oryzihabitans</name>
    <dbReference type="NCBI Taxonomy" id="2499852"/>
    <lineage>
        <taxon>Bacteria</taxon>
        <taxon>Pseudomonadati</taxon>
        <taxon>Pseudomonadota</taxon>
        <taxon>Alphaproteobacteria</taxon>
        <taxon>Hyphomicrobiales</taxon>
        <taxon>Methylobacteriaceae</taxon>
        <taxon>Methylobacterium</taxon>
    </lineage>
</organism>
<gene>
    <name evidence="3" type="ORF">EOE48_09985</name>
</gene>
<protein>
    <recommendedName>
        <fullName evidence="5">Serine/threonine protein kinase</fullName>
    </recommendedName>
</protein>
<dbReference type="Proteomes" id="UP000286997">
    <property type="component" value="Unassembled WGS sequence"/>
</dbReference>
<dbReference type="AlphaFoldDB" id="A0A3S2VBC5"/>
<keyword evidence="2" id="KW-0732">Signal</keyword>
<evidence type="ECO:0000313" key="3">
    <source>
        <dbReference type="EMBL" id="RVU18705.1"/>
    </source>
</evidence>
<dbReference type="RefSeq" id="WP_127728649.1">
    <property type="nucleotide sequence ID" value="NZ_SACP01000008.1"/>
</dbReference>
<feature type="chain" id="PRO_5018642793" description="Serine/threonine protein kinase" evidence="2">
    <location>
        <begin position="27"/>
        <end position="116"/>
    </location>
</feature>